<name>A0ABC8KK54_ERUVS</name>
<organism evidence="1 2">
    <name type="scientific">Eruca vesicaria subsp. sativa</name>
    <name type="common">Garden rocket</name>
    <name type="synonym">Eruca sativa</name>
    <dbReference type="NCBI Taxonomy" id="29727"/>
    <lineage>
        <taxon>Eukaryota</taxon>
        <taxon>Viridiplantae</taxon>
        <taxon>Streptophyta</taxon>
        <taxon>Embryophyta</taxon>
        <taxon>Tracheophyta</taxon>
        <taxon>Spermatophyta</taxon>
        <taxon>Magnoliopsida</taxon>
        <taxon>eudicotyledons</taxon>
        <taxon>Gunneridae</taxon>
        <taxon>Pentapetalae</taxon>
        <taxon>rosids</taxon>
        <taxon>malvids</taxon>
        <taxon>Brassicales</taxon>
        <taxon>Brassicaceae</taxon>
        <taxon>Brassiceae</taxon>
        <taxon>Eruca</taxon>
    </lineage>
</organism>
<dbReference type="PANTHER" id="PTHR13448">
    <property type="entry name" value="TRANSMEMBRANE PROTEIN 214"/>
    <property type="match status" value="1"/>
</dbReference>
<evidence type="ECO:0000313" key="2">
    <source>
        <dbReference type="Proteomes" id="UP001642260"/>
    </source>
</evidence>
<gene>
    <name evidence="1" type="ORF">ERUC_LOCUS23187</name>
</gene>
<dbReference type="PANTHER" id="PTHR13448:SF14">
    <property type="entry name" value="F26K24.17 PROTEIN"/>
    <property type="match status" value="1"/>
</dbReference>
<dbReference type="AlphaFoldDB" id="A0ABC8KK54"/>
<proteinExistence type="predicted"/>
<keyword evidence="2" id="KW-1185">Reference proteome</keyword>
<sequence>MNFVLYIQRMLRLHEENIKASVVLLETHVEDGNYPFLELSSRDTLTVSRTMKSFLNKNNAGITAGGANGYLYKEADKSCKVILGALPWKLQQPHRCMHYGFVSDSSSRYCTCSVRSDRVWFSLVEPSRDYPEGL</sequence>
<comment type="caution">
    <text evidence="1">The sequence shown here is derived from an EMBL/GenBank/DDBJ whole genome shotgun (WGS) entry which is preliminary data.</text>
</comment>
<accession>A0ABC8KK54</accession>
<protein>
    <submittedName>
        <fullName evidence="1">Uncharacterized protein</fullName>
    </submittedName>
</protein>
<dbReference type="Proteomes" id="UP001642260">
    <property type="component" value="Unassembled WGS sequence"/>
</dbReference>
<evidence type="ECO:0000313" key="1">
    <source>
        <dbReference type="EMBL" id="CAH8357432.1"/>
    </source>
</evidence>
<reference evidence="1 2" key="1">
    <citation type="submission" date="2022-03" db="EMBL/GenBank/DDBJ databases">
        <authorList>
            <person name="Macdonald S."/>
            <person name="Ahmed S."/>
            <person name="Newling K."/>
        </authorList>
    </citation>
    <scope>NUCLEOTIDE SEQUENCE [LARGE SCALE GENOMIC DNA]</scope>
</reference>
<dbReference type="InterPro" id="IPR019308">
    <property type="entry name" value="TMEM214"/>
</dbReference>
<dbReference type="EMBL" id="CAKOAT010230710">
    <property type="protein sequence ID" value="CAH8357432.1"/>
    <property type="molecule type" value="Genomic_DNA"/>
</dbReference>